<reference evidence="2 3" key="1">
    <citation type="submission" date="2019-07" db="EMBL/GenBank/DDBJ databases">
        <title>Sphingomonas solaris sp. nov., isolated from a solar panel from Boston, Massachusetts.</title>
        <authorList>
            <person name="Tanner K."/>
            <person name="Pascual J."/>
            <person name="Mancuso C."/>
            <person name="Pereto J."/>
            <person name="Khalil A."/>
            <person name="Vilanova C."/>
        </authorList>
    </citation>
    <scope>NUCLEOTIDE SEQUENCE [LARGE SCALE GENOMIC DNA]</scope>
    <source>
        <strain evidence="2 3">R4DWN</strain>
    </source>
</reference>
<dbReference type="RefSeq" id="WP_145149729.1">
    <property type="nucleotide sequence ID" value="NZ_VNIM01000022.1"/>
</dbReference>
<organism evidence="2 3">
    <name type="scientific">Alterirhizorhabdus solaris</name>
    <dbReference type="NCBI Taxonomy" id="2529389"/>
    <lineage>
        <taxon>Bacteria</taxon>
        <taxon>Pseudomonadati</taxon>
        <taxon>Pseudomonadota</taxon>
        <taxon>Alphaproteobacteria</taxon>
        <taxon>Sphingomonadales</taxon>
        <taxon>Rhizorhabdaceae</taxon>
        <taxon>Alterirhizorhabdus</taxon>
    </lineage>
</organism>
<evidence type="ECO:0000313" key="2">
    <source>
        <dbReference type="EMBL" id="TVV75304.1"/>
    </source>
</evidence>
<dbReference type="Proteomes" id="UP000318681">
    <property type="component" value="Unassembled WGS sequence"/>
</dbReference>
<keyword evidence="1" id="KW-1133">Transmembrane helix</keyword>
<accession>A0A558R7F2</accession>
<keyword evidence="1" id="KW-0472">Membrane</keyword>
<dbReference type="AlphaFoldDB" id="A0A558R7F2"/>
<keyword evidence="1" id="KW-0812">Transmembrane</keyword>
<name>A0A558R7F2_9SPHN</name>
<evidence type="ECO:0000313" key="3">
    <source>
        <dbReference type="Proteomes" id="UP000318681"/>
    </source>
</evidence>
<gene>
    <name evidence="2" type="ORF">FOY91_07605</name>
</gene>
<protein>
    <recommendedName>
        <fullName evidence="4">DUF2730 family protein</fullName>
    </recommendedName>
</protein>
<sequence length="136" mass="14714">MSNEAGPAAGPPAAGATQAVTVMQPVDRTLSVDVSHIAAWAVAAVAIAALVGLVYRLLTRDMTRELRDVQHKVRNVSTRVDAIEHLRAGDIERIVRVETSIAGMEKGLERVERTINDRFDTLPGLIREIRAVAPRG</sequence>
<feature type="transmembrane region" description="Helical" evidence="1">
    <location>
        <begin position="37"/>
        <end position="58"/>
    </location>
</feature>
<keyword evidence="3" id="KW-1185">Reference proteome</keyword>
<evidence type="ECO:0000256" key="1">
    <source>
        <dbReference type="SAM" id="Phobius"/>
    </source>
</evidence>
<comment type="caution">
    <text evidence="2">The sequence shown here is derived from an EMBL/GenBank/DDBJ whole genome shotgun (WGS) entry which is preliminary data.</text>
</comment>
<evidence type="ECO:0008006" key="4">
    <source>
        <dbReference type="Google" id="ProtNLM"/>
    </source>
</evidence>
<proteinExistence type="predicted"/>
<dbReference type="EMBL" id="VNIM01000022">
    <property type="protein sequence ID" value="TVV75304.1"/>
    <property type="molecule type" value="Genomic_DNA"/>
</dbReference>